<dbReference type="AlphaFoldDB" id="A0A1C7D7U2"/>
<dbReference type="Proteomes" id="UP000092698">
    <property type="component" value="Chromosome"/>
</dbReference>
<keyword evidence="3" id="KW-1185">Reference proteome</keyword>
<gene>
    <name evidence="2" type="ORF">A6F65_01208</name>
</gene>
<protein>
    <recommendedName>
        <fullName evidence="4">Lipoprotein</fullName>
    </recommendedName>
</protein>
<organism evidence="2 3">
    <name type="scientific">Paraurantiacibacter namhicola</name>
    <dbReference type="NCBI Taxonomy" id="645517"/>
    <lineage>
        <taxon>Bacteria</taxon>
        <taxon>Pseudomonadati</taxon>
        <taxon>Pseudomonadota</taxon>
        <taxon>Alphaproteobacteria</taxon>
        <taxon>Sphingomonadales</taxon>
        <taxon>Erythrobacteraceae</taxon>
        <taxon>Paraurantiacibacter</taxon>
    </lineage>
</organism>
<feature type="signal peptide" evidence="1">
    <location>
        <begin position="1"/>
        <end position="23"/>
    </location>
</feature>
<dbReference type="STRING" id="645517.A6F65_01208"/>
<dbReference type="PROSITE" id="PS51257">
    <property type="entry name" value="PROKAR_LIPOPROTEIN"/>
    <property type="match status" value="1"/>
</dbReference>
<reference evidence="2 3" key="1">
    <citation type="submission" date="2016-07" db="EMBL/GenBank/DDBJ databases">
        <title>Complete genome sequence of Altererythrobacter namhicola JCM 16345T, containing esterase-encoding genes.</title>
        <authorList>
            <person name="Cheng H."/>
            <person name="Wu Y.-H."/>
            <person name="Jian S.-L."/>
            <person name="Huo Y.-Y."/>
            <person name="Wang C.-S."/>
            <person name="Xu X.-W."/>
        </authorList>
    </citation>
    <scope>NUCLEOTIDE SEQUENCE [LARGE SCALE GENOMIC DNA]</scope>
    <source>
        <strain evidence="2 3">JCM 16345</strain>
    </source>
</reference>
<name>A0A1C7D7U2_9SPHN</name>
<accession>A0A1C7D7U2</accession>
<evidence type="ECO:0000313" key="2">
    <source>
        <dbReference type="EMBL" id="ANU07515.1"/>
    </source>
</evidence>
<dbReference type="OrthoDB" id="9846494at2"/>
<sequence>MKCVIVMAGLCAALAACNSSDGAGYTAMQAQEGAAMRFEARDVVGMLNPVCPYTTDPAQQARYEEPKARYEAVKEWVDGKPLATDLAAVEADYAYYWTINQATCGSPDTPETIAELDRNMQVLDQRLTRMEELAGMM</sequence>
<evidence type="ECO:0008006" key="4">
    <source>
        <dbReference type="Google" id="ProtNLM"/>
    </source>
</evidence>
<dbReference type="KEGG" id="anh:A6F65_01208"/>
<dbReference type="RefSeq" id="WP_157093071.1">
    <property type="nucleotide sequence ID" value="NZ_CP016545.1"/>
</dbReference>
<evidence type="ECO:0000313" key="3">
    <source>
        <dbReference type="Proteomes" id="UP000092698"/>
    </source>
</evidence>
<proteinExistence type="predicted"/>
<evidence type="ECO:0000256" key="1">
    <source>
        <dbReference type="SAM" id="SignalP"/>
    </source>
</evidence>
<feature type="chain" id="PRO_5008884430" description="Lipoprotein" evidence="1">
    <location>
        <begin position="24"/>
        <end position="137"/>
    </location>
</feature>
<dbReference type="EMBL" id="CP016545">
    <property type="protein sequence ID" value="ANU07515.1"/>
    <property type="molecule type" value="Genomic_DNA"/>
</dbReference>
<keyword evidence="1" id="KW-0732">Signal</keyword>